<dbReference type="Pfam" id="PF00817">
    <property type="entry name" value="IMS"/>
    <property type="match status" value="1"/>
</dbReference>
<dbReference type="InterPro" id="IPR043502">
    <property type="entry name" value="DNA/RNA_pol_sf"/>
</dbReference>
<dbReference type="AlphaFoldDB" id="A0A844ZPW4"/>
<proteinExistence type="predicted"/>
<dbReference type="InterPro" id="IPR001126">
    <property type="entry name" value="UmuC"/>
</dbReference>
<evidence type="ECO:0000313" key="3">
    <source>
        <dbReference type="EMBL" id="MXO89778.1"/>
    </source>
</evidence>
<accession>A0A844ZPW4</accession>
<name>A0A844ZPW4_9SPHN</name>
<sequence>MVLAREATHGRVVHDCNAAAVAAGISRGSRITDMRAILPDLRVEDAACAADAADLAMLSFWVRRWCPWAQSDGADGLLLDCTGSDHLHGGEEAMLREMTRAFAAMGLTARLAIAPTIGTAWALARHGGHKRFICEEADAARHLAPLPVPALRLDGATVLLLKRLGLKSIGALMDVPREALIRRFRRIEAPSANPVLRLDQALGRHKELLVSEDIAPPLRALRKLAEPIGHLDGLSQILRDLAVDLCALLEREGRGARGLVFTAYRVDGGVLQCDVRTGRANRDPAHLTALFDGKLDRFDPGFGIEAAALEAVDSEVLAAAQDDLTGKTRDDMAFTGLIDRLVARLGIGAVLKPVRQGSHIPERGELWAPAAIENAGSLSAVQRRTTTPLRMLQRPEEAEVIHAVPDGPPARFRWRYKLHDVARSQGPERIAPEWWRENSRARLRDYYHVEDSEGRRFWLYREGLMDDGRGGNPQWFVHGLDA</sequence>
<keyword evidence="1" id="KW-0227">DNA damage</keyword>
<dbReference type="PANTHER" id="PTHR35369:SF2">
    <property type="entry name" value="BLR3025 PROTEIN"/>
    <property type="match status" value="1"/>
</dbReference>
<comment type="caution">
    <text evidence="3">The sequence shown here is derived from an EMBL/GenBank/DDBJ whole genome shotgun (WGS) entry which is preliminary data.</text>
</comment>
<dbReference type="Proteomes" id="UP000442714">
    <property type="component" value="Unassembled WGS sequence"/>
</dbReference>
<dbReference type="EMBL" id="WTYX01000001">
    <property type="protein sequence ID" value="MXO89778.1"/>
    <property type="molecule type" value="Genomic_DNA"/>
</dbReference>
<evidence type="ECO:0000256" key="1">
    <source>
        <dbReference type="ARBA" id="ARBA00022763"/>
    </source>
</evidence>
<dbReference type="SUPFAM" id="SSF56672">
    <property type="entry name" value="DNA/RNA polymerases"/>
    <property type="match status" value="1"/>
</dbReference>
<gene>
    <name evidence="3" type="ORF">GRI41_02980</name>
</gene>
<evidence type="ECO:0000259" key="2">
    <source>
        <dbReference type="Pfam" id="PF00817"/>
    </source>
</evidence>
<reference evidence="3 4" key="1">
    <citation type="submission" date="2019-12" db="EMBL/GenBank/DDBJ databases">
        <title>Genomic-based taxomic classification of the family Erythrobacteraceae.</title>
        <authorList>
            <person name="Xu L."/>
        </authorList>
    </citation>
    <scope>NUCLEOTIDE SEQUENCE [LARGE SCALE GENOMIC DNA]</scope>
    <source>
        <strain evidence="3 4">KCTC 52763</strain>
    </source>
</reference>
<dbReference type="GO" id="GO:0006281">
    <property type="term" value="P:DNA repair"/>
    <property type="evidence" value="ECO:0007669"/>
    <property type="project" value="InterPro"/>
</dbReference>
<dbReference type="OrthoDB" id="9788640at2"/>
<keyword evidence="4" id="KW-1185">Reference proteome</keyword>
<feature type="domain" description="UmuC" evidence="2">
    <location>
        <begin position="9"/>
        <end position="122"/>
    </location>
</feature>
<protein>
    <submittedName>
        <fullName evidence="3">DNA polymerase Y family protein</fullName>
    </submittedName>
</protein>
<dbReference type="CDD" id="cd03468">
    <property type="entry name" value="PolY_like"/>
    <property type="match status" value="1"/>
</dbReference>
<dbReference type="InterPro" id="IPR050356">
    <property type="entry name" value="SulA_CellDiv_inhibitor"/>
</dbReference>
<evidence type="ECO:0000313" key="4">
    <source>
        <dbReference type="Proteomes" id="UP000442714"/>
    </source>
</evidence>
<organism evidence="3 4">
    <name type="scientific">Pontixanthobacter aquaemixtae</name>
    <dbReference type="NCBI Taxonomy" id="1958940"/>
    <lineage>
        <taxon>Bacteria</taxon>
        <taxon>Pseudomonadati</taxon>
        <taxon>Pseudomonadota</taxon>
        <taxon>Alphaproteobacteria</taxon>
        <taxon>Sphingomonadales</taxon>
        <taxon>Erythrobacteraceae</taxon>
        <taxon>Pontixanthobacter</taxon>
    </lineage>
</organism>
<dbReference type="PANTHER" id="PTHR35369">
    <property type="entry name" value="BLR3025 PROTEIN-RELATED"/>
    <property type="match status" value="1"/>
</dbReference>